<feature type="transmembrane region" description="Helical" evidence="1">
    <location>
        <begin position="539"/>
        <end position="563"/>
    </location>
</feature>
<dbReference type="STRING" id="136037.A0A067QWJ9"/>
<keyword evidence="1" id="KW-0472">Membrane</keyword>
<name>A0A067QWJ9_ZOONE</name>
<reference evidence="3 4" key="1">
    <citation type="journal article" date="2014" name="Nat. Commun.">
        <title>Molecular traces of alternative social organization in a termite genome.</title>
        <authorList>
            <person name="Terrapon N."/>
            <person name="Li C."/>
            <person name="Robertson H.M."/>
            <person name="Ji L."/>
            <person name="Meng X."/>
            <person name="Booth W."/>
            <person name="Chen Z."/>
            <person name="Childers C.P."/>
            <person name="Glastad K.M."/>
            <person name="Gokhale K."/>
            <person name="Gowin J."/>
            <person name="Gronenberg W."/>
            <person name="Hermansen R.A."/>
            <person name="Hu H."/>
            <person name="Hunt B.G."/>
            <person name="Huylmans A.K."/>
            <person name="Khalil S.M."/>
            <person name="Mitchell R.D."/>
            <person name="Munoz-Torres M.C."/>
            <person name="Mustard J.A."/>
            <person name="Pan H."/>
            <person name="Reese J.T."/>
            <person name="Scharf M.E."/>
            <person name="Sun F."/>
            <person name="Vogel H."/>
            <person name="Xiao J."/>
            <person name="Yang W."/>
            <person name="Yang Z."/>
            <person name="Yang Z."/>
            <person name="Zhou J."/>
            <person name="Zhu J."/>
            <person name="Brent C.S."/>
            <person name="Elsik C.G."/>
            <person name="Goodisman M.A."/>
            <person name="Liberles D.A."/>
            <person name="Roe R.M."/>
            <person name="Vargo E.L."/>
            <person name="Vilcinskas A."/>
            <person name="Wang J."/>
            <person name="Bornberg-Bauer E."/>
            <person name="Korb J."/>
            <person name="Zhang G."/>
            <person name="Liebig J."/>
        </authorList>
    </citation>
    <scope>NUCLEOTIDE SEQUENCE [LARGE SCALE GENOMIC DNA]</scope>
    <source>
        <tissue evidence="3">Whole organism</tissue>
    </source>
</reference>
<proteinExistence type="predicted"/>
<dbReference type="InterPro" id="IPR019170">
    <property type="entry name" value="Meckelin"/>
</dbReference>
<dbReference type="PANTHER" id="PTHR21274">
    <property type="entry name" value="MECKELIN"/>
    <property type="match status" value="1"/>
</dbReference>
<accession>A0A067QWJ9</accession>
<keyword evidence="1" id="KW-0812">Transmembrane</keyword>
<feature type="transmembrane region" description="Helical" evidence="1">
    <location>
        <begin position="703"/>
        <end position="730"/>
    </location>
</feature>
<protein>
    <submittedName>
        <fullName evidence="3">Meckelin</fullName>
    </submittedName>
</protein>
<dbReference type="InParanoid" id="A0A067QWJ9"/>
<dbReference type="Pfam" id="PF09773">
    <property type="entry name" value="Meckelin"/>
    <property type="match status" value="1"/>
</dbReference>
<dbReference type="PANTHER" id="PTHR21274:SF0">
    <property type="entry name" value="MECKELIN"/>
    <property type="match status" value="1"/>
</dbReference>
<dbReference type="GO" id="GO:0060271">
    <property type="term" value="P:cilium assembly"/>
    <property type="evidence" value="ECO:0007669"/>
    <property type="project" value="InterPro"/>
</dbReference>
<organism evidence="3 4">
    <name type="scientific">Zootermopsis nevadensis</name>
    <name type="common">Dampwood termite</name>
    <dbReference type="NCBI Taxonomy" id="136037"/>
    <lineage>
        <taxon>Eukaryota</taxon>
        <taxon>Metazoa</taxon>
        <taxon>Ecdysozoa</taxon>
        <taxon>Arthropoda</taxon>
        <taxon>Hexapoda</taxon>
        <taxon>Insecta</taxon>
        <taxon>Pterygota</taxon>
        <taxon>Neoptera</taxon>
        <taxon>Polyneoptera</taxon>
        <taxon>Dictyoptera</taxon>
        <taxon>Blattodea</taxon>
        <taxon>Blattoidea</taxon>
        <taxon>Termitoidae</taxon>
        <taxon>Termopsidae</taxon>
        <taxon>Zootermopsis</taxon>
    </lineage>
</organism>
<dbReference type="AlphaFoldDB" id="A0A067QWJ9"/>
<keyword evidence="2" id="KW-0732">Signal</keyword>
<dbReference type="eggNOG" id="KOG4611">
    <property type="taxonomic scope" value="Eukaryota"/>
</dbReference>
<evidence type="ECO:0000256" key="2">
    <source>
        <dbReference type="SAM" id="SignalP"/>
    </source>
</evidence>
<dbReference type="GO" id="GO:0036038">
    <property type="term" value="C:MKS complex"/>
    <property type="evidence" value="ECO:0007669"/>
    <property type="project" value="InterPro"/>
</dbReference>
<gene>
    <name evidence="3" type="ORF">L798_01397</name>
</gene>
<keyword evidence="1" id="KW-1133">Transmembrane helix</keyword>
<feature type="chain" id="PRO_5001644430" evidence="2">
    <location>
        <begin position="22"/>
        <end position="981"/>
    </location>
</feature>
<dbReference type="FunCoup" id="A0A067QWJ9">
    <property type="interactions" value="74"/>
</dbReference>
<sequence length="981" mass="111328">MAFINVSICLALVHMISSAYSLSAEIVEYSDPTYCSDNEYFDIQLFKCVSCNELKNLKPTEDRLSCTCNMRSKIVQWTGGQFPVCELCPDDEVPTIDKLECLPCSAKALKGNDTVVCTACGMGEIQVEKYYNGTLMKTLHCLNCTDGTVPSSDQTFCVPCLLHSRNCSCPAVTHELLEGTCVPLNSLSNWPDERNSYVIEYESGDKIDSYFLRRHLRSSVYLCKMRNQSACELVANMCTLVMFRDDYVGSPCKLFEGAKHIPNSDNSALPWLYYGEGDAQAVLFRKKITAKYSMDPSFKASRLNLTVIRFTPEGHMKGISPASGSFLQLCPGSWTSLDKGLRFGAQYKFSCKIPAHQLVQIKDTEFLDLYLQYWEDGESLLHAVPVLVVDLKVGGKSANKRSDRAQWQLTRRFFLIDKVGGVKYMSKSEVVNAPSIIRYVQSCTLRVKVQGHEEEGRIYPPLLVLKYGEVKQEDIEANVEVPFTFSVEYEMENSMSHAVEVSVGVLSALAVVWSGIETWRYSRRSGRVGIDHVTLGKLLMFSCGNLANVFFFVAACASFHTFAFYKGQSIVQVLLPSHQQEQIIRSYVISAFSLKIVEVIHLLWRQISIDIFFIDWERPRAHGSLTRPCSQPTTSTVPQPVSMWRTYFVANEWNEIQTTRKISPLFQLIFTVFVLKVIGMEHWAVADPEVHTSPPEYMKDSPPSFICCFAVGVMVYVTIYFLQWVFMVLIYERYVKNMVQEFVDICSMANVSVFILALENYGFYIHGRSAHGFADTDMQTILGQLRREEEDLCGHRGLLPGTDQQTFQMAVPLQLRSYYRKVMAPISSITLATKRLSMGGAGALRSKVLSGNMDRSIQIYHNMNKFLAAFFEHALKDLDYDVREKLFVESLLDIEFTEIFDKGILYADSGHSFDNVLFYGNEFTLATFDIFLFCFVEMLFHDFLLAAIVTAFFEKVLVVIRRVGGRHNLAKKTLIDERFLV</sequence>
<evidence type="ECO:0000313" key="3">
    <source>
        <dbReference type="EMBL" id="KDR09004.1"/>
    </source>
</evidence>
<dbReference type="OMA" id="YITENKG"/>
<keyword evidence="4" id="KW-1185">Reference proteome</keyword>
<dbReference type="EMBL" id="KK853284">
    <property type="protein sequence ID" value="KDR09004.1"/>
    <property type="molecule type" value="Genomic_DNA"/>
</dbReference>
<evidence type="ECO:0000313" key="4">
    <source>
        <dbReference type="Proteomes" id="UP000027135"/>
    </source>
</evidence>
<feature type="signal peptide" evidence="2">
    <location>
        <begin position="1"/>
        <end position="21"/>
    </location>
</feature>
<feature type="transmembrane region" description="Helical" evidence="1">
    <location>
        <begin position="665"/>
        <end position="683"/>
    </location>
</feature>
<dbReference type="Proteomes" id="UP000027135">
    <property type="component" value="Unassembled WGS sequence"/>
</dbReference>
<dbReference type="OrthoDB" id="419138at2759"/>
<evidence type="ECO:0000256" key="1">
    <source>
        <dbReference type="SAM" id="Phobius"/>
    </source>
</evidence>